<evidence type="ECO:0000256" key="2">
    <source>
        <dbReference type="ARBA" id="ARBA00001933"/>
    </source>
</evidence>
<dbReference type="EC" id="5.1.1.1" evidence="4 7"/>
<dbReference type="GO" id="GO:0030170">
    <property type="term" value="F:pyridoxal phosphate binding"/>
    <property type="evidence" value="ECO:0007669"/>
    <property type="project" value="UniProtKB-UniRule"/>
</dbReference>
<dbReference type="Pfam" id="PF01168">
    <property type="entry name" value="Ala_racemase_N"/>
    <property type="match status" value="1"/>
</dbReference>
<evidence type="ECO:0000259" key="10">
    <source>
        <dbReference type="SMART" id="SM01005"/>
    </source>
</evidence>
<dbReference type="InterPro" id="IPR011079">
    <property type="entry name" value="Ala_racemase_C"/>
</dbReference>
<evidence type="ECO:0000256" key="7">
    <source>
        <dbReference type="HAMAP-Rule" id="MF_01201"/>
    </source>
</evidence>
<dbReference type="InterPro" id="IPR009006">
    <property type="entry name" value="Ala_racemase/Decarboxylase_C"/>
</dbReference>
<dbReference type="PRINTS" id="PR00992">
    <property type="entry name" value="ALARACEMASE"/>
</dbReference>
<proteinExistence type="inferred from homology"/>
<dbReference type="InterPro" id="IPR020622">
    <property type="entry name" value="Ala_racemase_pyridoxalP-BS"/>
</dbReference>
<evidence type="ECO:0000256" key="4">
    <source>
        <dbReference type="ARBA" id="ARBA00013089"/>
    </source>
</evidence>
<comment type="similarity">
    <text evidence="3 7">Belongs to the alanine racemase family.</text>
</comment>
<dbReference type="Pfam" id="PF00842">
    <property type="entry name" value="Ala_racemase_C"/>
    <property type="match status" value="1"/>
</dbReference>
<accession>A0A0H3G096</accession>
<organism evidence="11 12">
    <name type="scientific">Zymomonas mobilis subsp. mobilis (strain ATCC 10988 / DSM 424 / LMG 404 / NCIMB 8938 / NRRL B-806 / ZM1)</name>
    <dbReference type="NCBI Taxonomy" id="555217"/>
    <lineage>
        <taxon>Bacteria</taxon>
        <taxon>Pseudomonadati</taxon>
        <taxon>Pseudomonadota</taxon>
        <taxon>Alphaproteobacteria</taxon>
        <taxon>Sphingomonadales</taxon>
        <taxon>Zymomonadaceae</taxon>
        <taxon>Zymomonas</taxon>
    </lineage>
</organism>
<evidence type="ECO:0000313" key="12">
    <source>
        <dbReference type="Proteomes" id="UP000001494"/>
    </source>
</evidence>
<comment type="pathway">
    <text evidence="7">Amino-acid biosynthesis; D-alanine biosynthesis; D-alanine from L-alanine: step 1/1.</text>
</comment>
<dbReference type="GO" id="GO:0005829">
    <property type="term" value="C:cytosol"/>
    <property type="evidence" value="ECO:0007669"/>
    <property type="project" value="TreeGrafter"/>
</dbReference>
<dbReference type="HAMAP" id="MF_01201">
    <property type="entry name" value="Ala_racemase"/>
    <property type="match status" value="1"/>
</dbReference>
<evidence type="ECO:0000313" key="11">
    <source>
        <dbReference type="EMBL" id="AEH63358.1"/>
    </source>
</evidence>
<keyword evidence="6 7" id="KW-0413">Isomerase</keyword>
<dbReference type="HOGENOM" id="CLU_028393_1_1_5"/>
<evidence type="ECO:0000256" key="6">
    <source>
        <dbReference type="ARBA" id="ARBA00023235"/>
    </source>
</evidence>
<dbReference type="PANTHER" id="PTHR30511">
    <property type="entry name" value="ALANINE RACEMASE"/>
    <property type="match status" value="1"/>
</dbReference>
<evidence type="ECO:0000256" key="1">
    <source>
        <dbReference type="ARBA" id="ARBA00000316"/>
    </source>
</evidence>
<dbReference type="RefSeq" id="WP_014501122.1">
    <property type="nucleotide sequence ID" value="NC_017262.1"/>
</dbReference>
<reference evidence="11 12" key="1">
    <citation type="journal article" date="2011" name="J. Bacteriol.">
        <title>Genome sequence of the ethanol-producing Zymomonas mobilis subsp. mobilis lectotype strain ATCC 10988.</title>
        <authorList>
            <person name="Pappas K.M."/>
            <person name="Kouvelis V.N."/>
            <person name="Saunders E."/>
            <person name="Brettin T.S."/>
            <person name="Bruce D."/>
            <person name="Detter C."/>
            <person name="Balakireva M."/>
            <person name="Han C.S."/>
            <person name="Savvakis G."/>
            <person name="Kyrpides N.C."/>
            <person name="Typas M.A."/>
        </authorList>
    </citation>
    <scope>NUCLEOTIDE SEQUENCE [LARGE SCALE GENOMIC DNA]</scope>
    <source>
        <strain evidence="12">ATCC 10988 / DSM 424 / CCUG 17860 / LMG 404 / NCIMB 8938 / NRRL B-806 / ZM1</strain>
    </source>
</reference>
<feature type="domain" description="Alanine racemase C-terminal" evidence="10">
    <location>
        <begin position="226"/>
        <end position="347"/>
    </location>
</feature>
<comment type="cofactor">
    <cofactor evidence="2 7 8">
        <name>pyridoxal 5'-phosphate</name>
        <dbReference type="ChEBI" id="CHEBI:597326"/>
    </cofactor>
</comment>
<dbReference type="PROSITE" id="PS00395">
    <property type="entry name" value="ALANINE_RACEMASE"/>
    <property type="match status" value="1"/>
</dbReference>
<evidence type="ECO:0000256" key="8">
    <source>
        <dbReference type="PIRSR" id="PIRSR600821-50"/>
    </source>
</evidence>
<dbReference type="Proteomes" id="UP000001494">
    <property type="component" value="Chromosome"/>
</dbReference>
<dbReference type="Gene3D" id="2.40.37.10">
    <property type="entry name" value="Lyase, Ornithine Decarboxylase, Chain A, domain 1"/>
    <property type="match status" value="1"/>
</dbReference>
<dbReference type="Gene3D" id="3.20.20.10">
    <property type="entry name" value="Alanine racemase"/>
    <property type="match status" value="1"/>
</dbReference>
<dbReference type="InterPro" id="IPR000821">
    <property type="entry name" value="Ala_racemase"/>
</dbReference>
<dbReference type="SUPFAM" id="SSF50621">
    <property type="entry name" value="Alanine racemase C-terminal domain-like"/>
    <property type="match status" value="1"/>
</dbReference>
<comment type="function">
    <text evidence="7">Catalyzes the interconversion of L-alanine and D-alanine. May also act on other amino acids.</text>
</comment>
<gene>
    <name evidence="11" type="ordered locus">Zmob_1543</name>
</gene>
<dbReference type="OrthoDB" id="9813814at2"/>
<dbReference type="CDD" id="cd00430">
    <property type="entry name" value="PLPDE_III_AR"/>
    <property type="match status" value="1"/>
</dbReference>
<feature type="active site" description="Proton acceptor; specific for D-alanine" evidence="7">
    <location>
        <position position="36"/>
    </location>
</feature>
<feature type="binding site" evidence="7 9">
    <location>
        <position position="295"/>
    </location>
    <ligand>
        <name>substrate</name>
    </ligand>
</feature>
<evidence type="ECO:0000256" key="3">
    <source>
        <dbReference type="ARBA" id="ARBA00007880"/>
    </source>
</evidence>
<dbReference type="KEGG" id="zmm:Zmob_1543"/>
<dbReference type="EMBL" id="CP002850">
    <property type="protein sequence ID" value="AEH63358.1"/>
    <property type="molecule type" value="Genomic_DNA"/>
</dbReference>
<dbReference type="eggNOG" id="COG0787">
    <property type="taxonomic scope" value="Bacteria"/>
</dbReference>
<evidence type="ECO:0000256" key="5">
    <source>
        <dbReference type="ARBA" id="ARBA00022898"/>
    </source>
</evidence>
<protein>
    <recommendedName>
        <fullName evidence="4 7">Alanine racemase</fullName>
        <ecNumber evidence="4 7">5.1.1.1</ecNumber>
    </recommendedName>
</protein>
<dbReference type="InterPro" id="IPR001608">
    <property type="entry name" value="Ala_racemase_N"/>
</dbReference>
<dbReference type="SMART" id="SM01005">
    <property type="entry name" value="Ala_racemase_C"/>
    <property type="match status" value="1"/>
</dbReference>
<dbReference type="SUPFAM" id="SSF51419">
    <property type="entry name" value="PLP-binding barrel"/>
    <property type="match status" value="1"/>
</dbReference>
<dbReference type="GO" id="GO:0030632">
    <property type="term" value="P:D-alanine biosynthetic process"/>
    <property type="evidence" value="ECO:0007669"/>
    <property type="project" value="UniProtKB-UniRule"/>
</dbReference>
<dbReference type="UniPathway" id="UPA00042">
    <property type="reaction ID" value="UER00497"/>
</dbReference>
<keyword evidence="5 7" id="KW-0663">Pyridoxal phosphate</keyword>
<dbReference type="NCBIfam" id="TIGR00492">
    <property type="entry name" value="alr"/>
    <property type="match status" value="1"/>
</dbReference>
<sequence>MQISSPLRLELDKSALMANWQSLNRITAGHCGAAIKANGYGLGAERVRHYLAQAGCRDFFVSSWDEARLLDSSEKDFSLSVLHGLREDDLGYALNSSVKPVLCSPAMIARWKAHAPNRPCDVMVDTGMNRLGLSMEEAGSGLLDGLSIDNILSHLACADEADHPLNQKQLERFRILAARKQAKRYSLANSAGIFLSKDYHFDLARPGLALYGGLPVPQSKDILKPVVAIAAQAIQVREVSAGEAIGYGACFVTPKKMRVAILHVGYADGYWRAFFEKGHARKDGVICPLAGRVSMDMITVALPDALTAQEGDWFSVDFDLPSASQQTGLSQYELLTGLGHRYQSVWQAI</sequence>
<dbReference type="InterPro" id="IPR029066">
    <property type="entry name" value="PLP-binding_barrel"/>
</dbReference>
<dbReference type="AlphaFoldDB" id="A0A0H3G096"/>
<dbReference type="GO" id="GO:0008784">
    <property type="term" value="F:alanine racemase activity"/>
    <property type="evidence" value="ECO:0007669"/>
    <property type="project" value="UniProtKB-UniRule"/>
</dbReference>
<dbReference type="PANTHER" id="PTHR30511:SF0">
    <property type="entry name" value="ALANINE RACEMASE, CATABOLIC-RELATED"/>
    <property type="match status" value="1"/>
</dbReference>
<comment type="catalytic activity">
    <reaction evidence="1 7">
        <text>L-alanine = D-alanine</text>
        <dbReference type="Rhea" id="RHEA:20249"/>
        <dbReference type="ChEBI" id="CHEBI:57416"/>
        <dbReference type="ChEBI" id="CHEBI:57972"/>
        <dbReference type="EC" id="5.1.1.1"/>
    </reaction>
</comment>
<name>A0A0H3G096_ZYMMA</name>
<feature type="active site" description="Proton acceptor; specific for L-alanine" evidence="7">
    <location>
        <position position="247"/>
    </location>
</feature>
<feature type="modified residue" description="N6-(pyridoxal phosphate)lysine" evidence="7 8">
    <location>
        <position position="36"/>
    </location>
</feature>
<evidence type="ECO:0000256" key="9">
    <source>
        <dbReference type="PIRSR" id="PIRSR600821-52"/>
    </source>
</evidence>
<feature type="binding site" evidence="7 9">
    <location>
        <position position="130"/>
    </location>
    <ligand>
        <name>substrate</name>
    </ligand>
</feature>